<organism evidence="1 2">
    <name type="scientific">Lindgomyces ingoldianus</name>
    <dbReference type="NCBI Taxonomy" id="673940"/>
    <lineage>
        <taxon>Eukaryota</taxon>
        <taxon>Fungi</taxon>
        <taxon>Dikarya</taxon>
        <taxon>Ascomycota</taxon>
        <taxon>Pezizomycotina</taxon>
        <taxon>Dothideomycetes</taxon>
        <taxon>Pleosporomycetidae</taxon>
        <taxon>Pleosporales</taxon>
        <taxon>Lindgomycetaceae</taxon>
        <taxon>Lindgomyces</taxon>
    </lineage>
</organism>
<reference evidence="1" key="1">
    <citation type="journal article" date="2020" name="Stud. Mycol.">
        <title>101 Dothideomycetes genomes: a test case for predicting lifestyles and emergence of pathogens.</title>
        <authorList>
            <person name="Haridas S."/>
            <person name="Albert R."/>
            <person name="Binder M."/>
            <person name="Bloem J."/>
            <person name="Labutti K."/>
            <person name="Salamov A."/>
            <person name="Andreopoulos B."/>
            <person name="Baker S."/>
            <person name="Barry K."/>
            <person name="Bills G."/>
            <person name="Bluhm B."/>
            <person name="Cannon C."/>
            <person name="Castanera R."/>
            <person name="Culley D."/>
            <person name="Daum C."/>
            <person name="Ezra D."/>
            <person name="Gonzalez J."/>
            <person name="Henrissat B."/>
            <person name="Kuo A."/>
            <person name="Liang C."/>
            <person name="Lipzen A."/>
            <person name="Lutzoni F."/>
            <person name="Magnuson J."/>
            <person name="Mondo S."/>
            <person name="Nolan M."/>
            <person name="Ohm R."/>
            <person name="Pangilinan J."/>
            <person name="Park H.-J."/>
            <person name="Ramirez L."/>
            <person name="Alfaro M."/>
            <person name="Sun H."/>
            <person name="Tritt A."/>
            <person name="Yoshinaga Y."/>
            <person name="Zwiers L.-H."/>
            <person name="Turgeon B."/>
            <person name="Goodwin S."/>
            <person name="Spatafora J."/>
            <person name="Crous P."/>
            <person name="Grigoriev I."/>
        </authorList>
    </citation>
    <scope>NUCLEOTIDE SEQUENCE</scope>
    <source>
        <strain evidence="1">ATCC 200398</strain>
    </source>
</reference>
<accession>A0ACB6QIM1</accession>
<keyword evidence="2" id="KW-1185">Reference proteome</keyword>
<gene>
    <name evidence="1" type="ORF">BDR25DRAFT_395608</name>
</gene>
<dbReference type="EMBL" id="MU003523">
    <property type="protein sequence ID" value="KAF2466712.1"/>
    <property type="molecule type" value="Genomic_DNA"/>
</dbReference>
<protein>
    <submittedName>
        <fullName evidence="1">Uncharacterized protein</fullName>
    </submittedName>
</protein>
<comment type="caution">
    <text evidence="1">The sequence shown here is derived from an EMBL/GenBank/DDBJ whole genome shotgun (WGS) entry which is preliminary data.</text>
</comment>
<sequence length="230" mass="25658">MISGESPARRILGPPRVWGWALSSTYGWVKLGNKRSDATGGFRSSYEVESLKHHERAERVCSLGDDHCKWVLARLLGIKPDLLPATVPQHLIIVHVKNLISITTTSTIARPVEAVIVSDRHQTEPWNTCFPAFSSSLPSTSLTRPSTLCRKECHTAMAGVVCGNHWENLLASVGLRLSDLSIAIDVIGEWGACMLPDAEAERFRRKRIPVLARLRRQELIRRVPDARQNI</sequence>
<evidence type="ECO:0000313" key="1">
    <source>
        <dbReference type="EMBL" id="KAF2466712.1"/>
    </source>
</evidence>
<evidence type="ECO:0000313" key="2">
    <source>
        <dbReference type="Proteomes" id="UP000799755"/>
    </source>
</evidence>
<proteinExistence type="predicted"/>
<dbReference type="Proteomes" id="UP000799755">
    <property type="component" value="Unassembled WGS sequence"/>
</dbReference>
<name>A0ACB6QIM1_9PLEO</name>